<comment type="caution">
    <text evidence="2">The sequence shown here is derived from an EMBL/GenBank/DDBJ whole genome shotgun (WGS) entry which is preliminary data.</text>
</comment>
<feature type="region of interest" description="Disordered" evidence="1">
    <location>
        <begin position="1"/>
        <end position="30"/>
    </location>
</feature>
<sequence length="237" mass="25647">MSPFGPRPPPPARVPDSSPAPPPAPNHASNPCDKVPGLWLVKVGADTSRVLEGRFIIEPGFAAIWDIASPPCVPFLLLPIHFGCSPSCRPFSARRPVNSKISVSLLCLSTAALTALYISLKPSNPSAESIATAVAKLETAWPQDGTLFLDINKEREGSGGKTWLPFDVDPTSPLDVTEHMQPGPNVIRFIQLTNMEHHTFILYASRPEHTDTPLRDTPPPPNNLNPLFNFHSRTGGS</sequence>
<keyword evidence="3" id="KW-1185">Reference proteome</keyword>
<gene>
    <name evidence="2" type="ORF">DFH07DRAFT_739878</name>
</gene>
<accession>A0AAD7NIW7</accession>
<proteinExistence type="predicted"/>
<dbReference type="Proteomes" id="UP001215280">
    <property type="component" value="Unassembled WGS sequence"/>
</dbReference>
<evidence type="ECO:0000256" key="1">
    <source>
        <dbReference type="SAM" id="MobiDB-lite"/>
    </source>
</evidence>
<dbReference type="EMBL" id="JARJLG010000044">
    <property type="protein sequence ID" value="KAJ7761928.1"/>
    <property type="molecule type" value="Genomic_DNA"/>
</dbReference>
<feature type="region of interest" description="Disordered" evidence="1">
    <location>
        <begin position="209"/>
        <end position="237"/>
    </location>
</feature>
<protein>
    <submittedName>
        <fullName evidence="2">Uncharacterized protein</fullName>
    </submittedName>
</protein>
<evidence type="ECO:0000313" key="3">
    <source>
        <dbReference type="Proteomes" id="UP001215280"/>
    </source>
</evidence>
<dbReference type="AlphaFoldDB" id="A0AAD7NIW7"/>
<organism evidence="2 3">
    <name type="scientific">Mycena maculata</name>
    <dbReference type="NCBI Taxonomy" id="230809"/>
    <lineage>
        <taxon>Eukaryota</taxon>
        <taxon>Fungi</taxon>
        <taxon>Dikarya</taxon>
        <taxon>Basidiomycota</taxon>
        <taxon>Agaricomycotina</taxon>
        <taxon>Agaricomycetes</taxon>
        <taxon>Agaricomycetidae</taxon>
        <taxon>Agaricales</taxon>
        <taxon>Marasmiineae</taxon>
        <taxon>Mycenaceae</taxon>
        <taxon>Mycena</taxon>
    </lineage>
</organism>
<evidence type="ECO:0000313" key="2">
    <source>
        <dbReference type="EMBL" id="KAJ7761928.1"/>
    </source>
</evidence>
<feature type="compositionally biased region" description="Pro residues" evidence="1">
    <location>
        <begin position="1"/>
        <end position="25"/>
    </location>
</feature>
<reference evidence="2" key="1">
    <citation type="submission" date="2023-03" db="EMBL/GenBank/DDBJ databases">
        <title>Massive genome expansion in bonnet fungi (Mycena s.s.) driven by repeated elements and novel gene families across ecological guilds.</title>
        <authorList>
            <consortium name="Lawrence Berkeley National Laboratory"/>
            <person name="Harder C.B."/>
            <person name="Miyauchi S."/>
            <person name="Viragh M."/>
            <person name="Kuo A."/>
            <person name="Thoen E."/>
            <person name="Andreopoulos B."/>
            <person name="Lu D."/>
            <person name="Skrede I."/>
            <person name="Drula E."/>
            <person name="Henrissat B."/>
            <person name="Morin E."/>
            <person name="Kohler A."/>
            <person name="Barry K."/>
            <person name="LaButti K."/>
            <person name="Morin E."/>
            <person name="Salamov A."/>
            <person name="Lipzen A."/>
            <person name="Mereny Z."/>
            <person name="Hegedus B."/>
            <person name="Baldrian P."/>
            <person name="Stursova M."/>
            <person name="Weitz H."/>
            <person name="Taylor A."/>
            <person name="Grigoriev I.V."/>
            <person name="Nagy L.G."/>
            <person name="Martin F."/>
            <person name="Kauserud H."/>
        </authorList>
    </citation>
    <scope>NUCLEOTIDE SEQUENCE</scope>
    <source>
        <strain evidence="2">CBHHK188m</strain>
    </source>
</reference>
<name>A0AAD7NIW7_9AGAR</name>